<keyword evidence="1" id="KW-0732">Signal</keyword>
<dbReference type="AlphaFoldDB" id="A0A0C9YPD9"/>
<feature type="chain" id="PRO_5002206787" evidence="1">
    <location>
        <begin position="19"/>
        <end position="343"/>
    </location>
</feature>
<dbReference type="InterPro" id="IPR032675">
    <property type="entry name" value="LRR_dom_sf"/>
</dbReference>
<reference evidence="2 3" key="1">
    <citation type="submission" date="2014-04" db="EMBL/GenBank/DDBJ databases">
        <authorList>
            <consortium name="DOE Joint Genome Institute"/>
            <person name="Kuo A."/>
            <person name="Kohler A."/>
            <person name="Costa M.D."/>
            <person name="Nagy L.G."/>
            <person name="Floudas D."/>
            <person name="Copeland A."/>
            <person name="Barry K.W."/>
            <person name="Cichocki N."/>
            <person name="Veneault-Fourrey C."/>
            <person name="LaButti K."/>
            <person name="Lindquist E.A."/>
            <person name="Lipzen A."/>
            <person name="Lundell T."/>
            <person name="Morin E."/>
            <person name="Murat C."/>
            <person name="Sun H."/>
            <person name="Tunlid A."/>
            <person name="Henrissat B."/>
            <person name="Grigoriev I.V."/>
            <person name="Hibbett D.S."/>
            <person name="Martin F."/>
            <person name="Nordberg H.P."/>
            <person name="Cantor M.N."/>
            <person name="Hua S.X."/>
        </authorList>
    </citation>
    <scope>NUCLEOTIDE SEQUENCE [LARGE SCALE GENOMIC DNA]</scope>
    <source>
        <strain evidence="2 3">441</strain>
    </source>
</reference>
<name>A0A0C9YPD9_9AGAM</name>
<dbReference type="EMBL" id="KN833804">
    <property type="protein sequence ID" value="KIK18481.1"/>
    <property type="molecule type" value="Genomic_DNA"/>
</dbReference>
<gene>
    <name evidence="2" type="ORF">PISMIDRAFT_684159</name>
</gene>
<organism evidence="2 3">
    <name type="scientific">Pisolithus microcarpus 441</name>
    <dbReference type="NCBI Taxonomy" id="765257"/>
    <lineage>
        <taxon>Eukaryota</taxon>
        <taxon>Fungi</taxon>
        <taxon>Dikarya</taxon>
        <taxon>Basidiomycota</taxon>
        <taxon>Agaricomycotina</taxon>
        <taxon>Agaricomycetes</taxon>
        <taxon>Agaricomycetidae</taxon>
        <taxon>Boletales</taxon>
        <taxon>Sclerodermatineae</taxon>
        <taxon>Pisolithaceae</taxon>
        <taxon>Pisolithus</taxon>
    </lineage>
</organism>
<dbReference type="SUPFAM" id="SSF52047">
    <property type="entry name" value="RNI-like"/>
    <property type="match status" value="1"/>
</dbReference>
<proteinExistence type="predicted"/>
<dbReference type="HOGENOM" id="CLU_834498_0_0_1"/>
<feature type="signal peptide" evidence="1">
    <location>
        <begin position="1"/>
        <end position="18"/>
    </location>
</feature>
<protein>
    <submittedName>
        <fullName evidence="2">Uncharacterized protein</fullName>
    </submittedName>
</protein>
<evidence type="ECO:0000313" key="2">
    <source>
        <dbReference type="EMBL" id="KIK18481.1"/>
    </source>
</evidence>
<accession>A0A0C9YPD9</accession>
<evidence type="ECO:0000313" key="3">
    <source>
        <dbReference type="Proteomes" id="UP000054018"/>
    </source>
</evidence>
<sequence length="343" mass="38999">MIARFFHLILGSCLFTLRFDIPGTFYSYLDLLSIPTLSPNIRTLSIVDPKIQWGGYSIPDETVNLFSRVVSELGDLEMFRSDAISWDLLSSLAHAKALQRLWIYLLRIFPQLRTLNIRANSLASCTGFFRWTPLTKVTEISTCCSASEDDDNVPQALVDISSLISSQCMALEIVFYSFPDPFPYDEIPSTCLRPMLEPYQTCHQLRVIALETPYLLSLTDNDLEDLAKAWPHLEVFHLIQSGIEDPLVHLTLRGVTSLLYHRPKLTHFSLLFDTNWVPDDIARLSREILSAVKYMGVDRSPVTPSGGVAAYFSNIMPHLEIVSVHDGQGDWSEWQWICSQHQQ</sequence>
<reference evidence="3" key="2">
    <citation type="submission" date="2015-01" db="EMBL/GenBank/DDBJ databases">
        <title>Evolutionary Origins and Diversification of the Mycorrhizal Mutualists.</title>
        <authorList>
            <consortium name="DOE Joint Genome Institute"/>
            <consortium name="Mycorrhizal Genomics Consortium"/>
            <person name="Kohler A."/>
            <person name="Kuo A."/>
            <person name="Nagy L.G."/>
            <person name="Floudas D."/>
            <person name="Copeland A."/>
            <person name="Barry K.W."/>
            <person name="Cichocki N."/>
            <person name="Veneault-Fourrey C."/>
            <person name="LaButti K."/>
            <person name="Lindquist E.A."/>
            <person name="Lipzen A."/>
            <person name="Lundell T."/>
            <person name="Morin E."/>
            <person name="Murat C."/>
            <person name="Riley R."/>
            <person name="Ohm R."/>
            <person name="Sun H."/>
            <person name="Tunlid A."/>
            <person name="Henrissat B."/>
            <person name="Grigoriev I.V."/>
            <person name="Hibbett D.S."/>
            <person name="Martin F."/>
        </authorList>
    </citation>
    <scope>NUCLEOTIDE SEQUENCE [LARGE SCALE GENOMIC DNA]</scope>
    <source>
        <strain evidence="3">441</strain>
    </source>
</reference>
<evidence type="ECO:0000256" key="1">
    <source>
        <dbReference type="SAM" id="SignalP"/>
    </source>
</evidence>
<dbReference type="Proteomes" id="UP000054018">
    <property type="component" value="Unassembled WGS sequence"/>
</dbReference>
<dbReference type="Gene3D" id="3.80.10.10">
    <property type="entry name" value="Ribonuclease Inhibitor"/>
    <property type="match status" value="1"/>
</dbReference>
<dbReference type="OrthoDB" id="3543113at2759"/>
<keyword evidence="3" id="KW-1185">Reference proteome</keyword>